<dbReference type="STRING" id="339866.GCA_001418255_00535"/>
<feature type="domain" description="FAD-binding PCMH-type" evidence="3">
    <location>
        <begin position="1"/>
        <end position="187"/>
    </location>
</feature>
<dbReference type="PANTHER" id="PTHR11748:SF103">
    <property type="entry name" value="GLYCOLATE OXIDASE SUBUNIT GLCE"/>
    <property type="match status" value="1"/>
</dbReference>
<gene>
    <name evidence="4" type="ORF">Ga0061069_10211</name>
</gene>
<dbReference type="PANTHER" id="PTHR11748">
    <property type="entry name" value="D-LACTATE DEHYDROGENASE"/>
    <property type="match status" value="1"/>
</dbReference>
<keyword evidence="2" id="KW-0274">FAD</keyword>
<evidence type="ECO:0000313" key="5">
    <source>
        <dbReference type="Proteomes" id="UP000183649"/>
    </source>
</evidence>
<dbReference type="EMBL" id="CYHF01000002">
    <property type="protein sequence ID" value="CUA94237.1"/>
    <property type="molecule type" value="Genomic_DNA"/>
</dbReference>
<dbReference type="SUPFAM" id="SSF55103">
    <property type="entry name" value="FAD-linked oxidases, C-terminal domain"/>
    <property type="match status" value="1"/>
</dbReference>
<dbReference type="InterPro" id="IPR016164">
    <property type="entry name" value="FAD-linked_Oxase-like_C"/>
</dbReference>
<sequence length="380" mass="40402">MLRLHLMQADELIPLWQDLVREAASRGERIRIHGGGSKAPWWAAAQHSGADTAEHTLDATQLSGITHLEPTELVVTARAGTPLAEIEAALAEHHQFLPFEPPHFARSGRATLGGVVASAMSGPARISAGGVRDYVLGASLLNGRGEVLHFGGEVMKNVAGFDVSRLLCGSLGSLGVILDVSLKVMPRAPAEASLRFAMTQDEAIARCNAWAAQPLPLNASAWLPDRSGGSGKGVLTVRLRGAQAAVQAACARLGGERMAETEATPFWTALREQTLPWFTPTWPGDSQAALWRLSLPPTAPALDLSGTQLVEWFGGLRWLISAAPAPIILEAARQAGGHATRFRGGDASVAVFDTPQATLLRIQRNIKTAFDPHGVFPTLF</sequence>
<dbReference type="SUPFAM" id="SSF56176">
    <property type="entry name" value="FAD-binding/transporter-associated domain-like"/>
    <property type="match status" value="1"/>
</dbReference>
<organism evidence="4 5">
    <name type="scientific">Thiomonas bhubaneswarensis</name>
    <dbReference type="NCBI Taxonomy" id="339866"/>
    <lineage>
        <taxon>Bacteria</taxon>
        <taxon>Pseudomonadati</taxon>
        <taxon>Pseudomonadota</taxon>
        <taxon>Betaproteobacteria</taxon>
        <taxon>Burkholderiales</taxon>
        <taxon>Thiomonas</taxon>
    </lineage>
</organism>
<dbReference type="GO" id="GO:0071949">
    <property type="term" value="F:FAD binding"/>
    <property type="evidence" value="ECO:0007669"/>
    <property type="project" value="InterPro"/>
</dbReference>
<dbReference type="NCBIfam" id="NF008439">
    <property type="entry name" value="PRK11282.1"/>
    <property type="match status" value="1"/>
</dbReference>
<evidence type="ECO:0000256" key="2">
    <source>
        <dbReference type="ARBA" id="ARBA00022827"/>
    </source>
</evidence>
<dbReference type="PROSITE" id="PS51387">
    <property type="entry name" value="FAD_PCMH"/>
    <property type="match status" value="1"/>
</dbReference>
<accession>A0A0K6HT78</accession>
<dbReference type="Gene3D" id="3.30.465.10">
    <property type="match status" value="1"/>
</dbReference>
<evidence type="ECO:0000259" key="3">
    <source>
        <dbReference type="PROSITE" id="PS51387"/>
    </source>
</evidence>
<proteinExistence type="predicted"/>
<dbReference type="InterPro" id="IPR036318">
    <property type="entry name" value="FAD-bd_PCMH-like_sf"/>
</dbReference>
<keyword evidence="1" id="KW-0285">Flavoprotein</keyword>
<dbReference type="InterPro" id="IPR016166">
    <property type="entry name" value="FAD-bd_PCMH"/>
</dbReference>
<evidence type="ECO:0000256" key="1">
    <source>
        <dbReference type="ARBA" id="ARBA00022630"/>
    </source>
</evidence>
<evidence type="ECO:0000313" key="4">
    <source>
        <dbReference type="EMBL" id="CUA94237.1"/>
    </source>
</evidence>
<protein>
    <submittedName>
        <fullName evidence="4">FAD/FMN-containing dehydrogenase</fullName>
    </submittedName>
</protein>
<reference evidence="5" key="1">
    <citation type="submission" date="2015-08" db="EMBL/GenBank/DDBJ databases">
        <authorList>
            <person name="Varghese N."/>
        </authorList>
    </citation>
    <scope>NUCLEOTIDE SEQUENCE [LARGE SCALE GENOMIC DNA]</scope>
    <source>
        <strain evidence="5">DSM 18181</strain>
    </source>
</reference>
<dbReference type="Pfam" id="PF01565">
    <property type="entry name" value="FAD_binding_4"/>
    <property type="match status" value="1"/>
</dbReference>
<dbReference type="GO" id="GO:0003824">
    <property type="term" value="F:catalytic activity"/>
    <property type="evidence" value="ECO:0007669"/>
    <property type="project" value="InterPro"/>
</dbReference>
<dbReference type="InterPro" id="IPR006094">
    <property type="entry name" value="Oxid_FAD_bind_N"/>
</dbReference>
<dbReference type="Proteomes" id="UP000183649">
    <property type="component" value="Unassembled WGS sequence"/>
</dbReference>
<dbReference type="InterPro" id="IPR016169">
    <property type="entry name" value="FAD-bd_PCMH_sub2"/>
</dbReference>
<dbReference type="AlphaFoldDB" id="A0A0K6HT78"/>
<name>A0A0K6HT78_9BURK</name>
<keyword evidence="5" id="KW-1185">Reference proteome</keyword>